<dbReference type="Pfam" id="PF19303">
    <property type="entry name" value="Anticodon_3"/>
    <property type="match status" value="1"/>
</dbReference>
<sequence>DFTWKDFQARNNNELVAIYGNFINRVVVLTNKYYDGVVPKPTDLDKEDLHVLQKVNESVVLINKHVEKFKFRESCNEYINIARHGNKYLADQEPWKIFKTDLKRVNNIIFVSLQISSILATLGEPFLPFASNKLKKILNHNNHDIKWEWGKIIAGDLLIKPGIRINEPELLFTKIEDSEIEFQLEKLRKSKIS</sequence>
<dbReference type="InterPro" id="IPR041872">
    <property type="entry name" value="Anticodon_Met"/>
</dbReference>
<dbReference type="GO" id="GO:0004825">
    <property type="term" value="F:methionine-tRNA ligase activity"/>
    <property type="evidence" value="ECO:0007669"/>
    <property type="project" value="InterPro"/>
</dbReference>
<reference evidence="2" key="1">
    <citation type="submission" date="2018-05" db="EMBL/GenBank/DDBJ databases">
        <authorList>
            <person name="Lanie J.A."/>
            <person name="Ng W.-L."/>
            <person name="Kazmierczak K.M."/>
            <person name="Andrzejewski T.M."/>
            <person name="Davidsen T.M."/>
            <person name="Wayne K.J."/>
            <person name="Tettelin H."/>
            <person name="Glass J.I."/>
            <person name="Rusch D."/>
            <person name="Podicherti R."/>
            <person name="Tsui H.-C.T."/>
            <person name="Winkler M.E."/>
        </authorList>
    </citation>
    <scope>NUCLEOTIDE SEQUENCE</scope>
</reference>
<dbReference type="GO" id="GO:0005829">
    <property type="term" value="C:cytosol"/>
    <property type="evidence" value="ECO:0007669"/>
    <property type="project" value="TreeGrafter"/>
</dbReference>
<protein>
    <recommendedName>
        <fullName evidence="1">Methionyl-tRNA synthetase anticodon-binding domain-containing protein</fullName>
    </recommendedName>
</protein>
<organism evidence="2">
    <name type="scientific">marine metagenome</name>
    <dbReference type="NCBI Taxonomy" id="408172"/>
    <lineage>
        <taxon>unclassified sequences</taxon>
        <taxon>metagenomes</taxon>
        <taxon>ecological metagenomes</taxon>
    </lineage>
</organism>
<dbReference type="GO" id="GO:0006431">
    <property type="term" value="P:methionyl-tRNA aminoacylation"/>
    <property type="evidence" value="ECO:0007669"/>
    <property type="project" value="TreeGrafter"/>
</dbReference>
<feature type="domain" description="Methionyl-tRNA synthetase anticodon-binding" evidence="1">
    <location>
        <begin position="38"/>
        <end position="181"/>
    </location>
</feature>
<proteinExistence type="predicted"/>
<dbReference type="PANTHER" id="PTHR45765:SF1">
    <property type="entry name" value="METHIONINE--TRNA LIGASE, CYTOPLASMIC"/>
    <property type="match status" value="1"/>
</dbReference>
<dbReference type="SUPFAM" id="SSF47323">
    <property type="entry name" value="Anticodon-binding domain of a subclass of class I aminoacyl-tRNA synthetases"/>
    <property type="match status" value="1"/>
</dbReference>
<evidence type="ECO:0000313" key="2">
    <source>
        <dbReference type="EMBL" id="SVA65795.1"/>
    </source>
</evidence>
<accession>A0A381XM00</accession>
<dbReference type="CDD" id="cd07957">
    <property type="entry name" value="Anticodon_Ia_Met"/>
    <property type="match status" value="1"/>
</dbReference>
<dbReference type="GO" id="GO:0005524">
    <property type="term" value="F:ATP binding"/>
    <property type="evidence" value="ECO:0007669"/>
    <property type="project" value="InterPro"/>
</dbReference>
<evidence type="ECO:0000259" key="1">
    <source>
        <dbReference type="Pfam" id="PF19303"/>
    </source>
</evidence>
<dbReference type="AlphaFoldDB" id="A0A381XM00"/>
<gene>
    <name evidence="2" type="ORF">METZ01_LOCUS118649</name>
</gene>
<dbReference type="Gene3D" id="1.10.730.10">
    <property type="entry name" value="Isoleucyl-tRNA Synthetase, Domain 1"/>
    <property type="match status" value="1"/>
</dbReference>
<dbReference type="InterPro" id="IPR009080">
    <property type="entry name" value="tRNAsynth_Ia_anticodon-bd"/>
</dbReference>
<feature type="non-terminal residue" evidence="2">
    <location>
        <position position="1"/>
    </location>
</feature>
<name>A0A381XM00_9ZZZZ</name>
<dbReference type="InterPro" id="IPR023458">
    <property type="entry name" value="Met-tRNA_ligase_1"/>
</dbReference>
<dbReference type="PANTHER" id="PTHR45765">
    <property type="entry name" value="METHIONINE--TRNA LIGASE"/>
    <property type="match status" value="1"/>
</dbReference>
<dbReference type="EMBL" id="UINC01015662">
    <property type="protein sequence ID" value="SVA65795.1"/>
    <property type="molecule type" value="Genomic_DNA"/>
</dbReference>